<dbReference type="OrthoDB" id="142231at2157"/>
<dbReference type="PROSITE" id="PS51900">
    <property type="entry name" value="CB"/>
    <property type="match status" value="1"/>
</dbReference>
<evidence type="ECO:0000313" key="9">
    <source>
        <dbReference type="Proteomes" id="UP000007812"/>
    </source>
</evidence>
<feature type="domain" description="Tyr recombinase" evidence="6">
    <location>
        <begin position="112"/>
        <end position="279"/>
    </location>
</feature>
<dbReference type="InterPro" id="IPR013762">
    <property type="entry name" value="Integrase-like_cat_sf"/>
</dbReference>
<dbReference type="InterPro" id="IPR010998">
    <property type="entry name" value="Integrase_recombinase_N"/>
</dbReference>
<feature type="domain" description="Core-binding (CB)" evidence="7">
    <location>
        <begin position="9"/>
        <end position="99"/>
    </location>
</feature>
<evidence type="ECO:0000256" key="2">
    <source>
        <dbReference type="ARBA" id="ARBA00022908"/>
    </source>
</evidence>
<evidence type="ECO:0000256" key="1">
    <source>
        <dbReference type="ARBA" id="ARBA00022490"/>
    </source>
</evidence>
<dbReference type="STRING" id="1006006.Mcup_0610"/>
<evidence type="ECO:0000256" key="3">
    <source>
        <dbReference type="ARBA" id="ARBA00023125"/>
    </source>
</evidence>
<dbReference type="InterPro" id="IPR004107">
    <property type="entry name" value="Integrase_SAM-like_N"/>
</dbReference>
<dbReference type="EMBL" id="CP002656">
    <property type="protein sequence ID" value="AEB94715.1"/>
    <property type="molecule type" value="Genomic_DNA"/>
</dbReference>
<dbReference type="PANTHER" id="PTHR30349">
    <property type="entry name" value="PHAGE INTEGRASE-RELATED"/>
    <property type="match status" value="1"/>
</dbReference>
<keyword evidence="1 5" id="KW-0963">Cytoplasm</keyword>
<dbReference type="PANTHER" id="PTHR30349:SF41">
    <property type="entry name" value="INTEGRASE_RECOMBINASE PROTEIN MJ0367-RELATED"/>
    <property type="match status" value="1"/>
</dbReference>
<dbReference type="InterPro" id="IPR011010">
    <property type="entry name" value="DNA_brk_join_enz"/>
</dbReference>
<comment type="similarity">
    <text evidence="5">Belongs to the 'phage' integrase family. XerA subfamily.</text>
</comment>
<gene>
    <name evidence="5" type="primary">xerA</name>
    <name evidence="8" type="ordered locus">Mcup_0610</name>
</gene>
<proteinExistence type="inferred from homology"/>
<dbReference type="InterPro" id="IPR002104">
    <property type="entry name" value="Integrase_catalytic"/>
</dbReference>
<evidence type="ECO:0000256" key="4">
    <source>
        <dbReference type="ARBA" id="ARBA00023172"/>
    </source>
</evidence>
<dbReference type="PATRIC" id="fig|1006006.8.peg.611"/>
<keyword evidence="9" id="KW-1185">Reference proteome</keyword>
<dbReference type="GO" id="GO:0003677">
    <property type="term" value="F:DNA binding"/>
    <property type="evidence" value="ECO:0007669"/>
    <property type="project" value="UniProtKB-UniRule"/>
</dbReference>
<dbReference type="InterPro" id="IPR044068">
    <property type="entry name" value="CB"/>
</dbReference>
<evidence type="ECO:0000259" key="6">
    <source>
        <dbReference type="PROSITE" id="PS51898"/>
    </source>
</evidence>
<keyword evidence="4 5" id="KW-0233">DNA recombination</keyword>
<dbReference type="GO" id="GO:0006313">
    <property type="term" value="P:DNA transposition"/>
    <property type="evidence" value="ECO:0007669"/>
    <property type="project" value="UniProtKB-UniRule"/>
</dbReference>
<sequence length="284" mass="32803">MRLQLGEPPKDADPFQYFIQSLKLSGAGQGTIKLYYSAINDFLKFVNKNPNEVTTQDVINWINVLSVREGRSKTGDRKGRASTIRSYVIAVRRFLRWLGVNVRPPVPRIRTPERRALRESEIENIISSCKRLRDRALISLLLDTGLRSSELLSITVGDLDLQERTIRVRETKNGEERIVFFTARTASLLNQFIRKTKKGENERVFEITYQALYKLVKRLGKKNGISWLRPHILRHTFATNAIKKGAPLPVVQRLLGHKDIKTTQIYTHLMTDDLKRVYRDVFEG</sequence>
<dbReference type="KEGG" id="mcn:Mcup_0610"/>
<dbReference type="NCBIfam" id="NF040815">
    <property type="entry name" value="recomb_XerA_Arch"/>
    <property type="match status" value="1"/>
</dbReference>
<dbReference type="Gene3D" id="1.10.443.10">
    <property type="entry name" value="Intergrase catalytic core"/>
    <property type="match status" value="1"/>
</dbReference>
<dbReference type="eggNOG" id="arCOG01241">
    <property type="taxonomic scope" value="Archaea"/>
</dbReference>
<dbReference type="Pfam" id="PF13495">
    <property type="entry name" value="Phage_int_SAM_4"/>
    <property type="match status" value="1"/>
</dbReference>
<keyword evidence="2 5" id="KW-0229">DNA integration</keyword>
<dbReference type="Gene3D" id="1.10.150.130">
    <property type="match status" value="1"/>
</dbReference>
<feature type="active site" description="O-(3'-phospho-DNA)-tyrosine intermediate" evidence="5">
    <location>
        <position position="266"/>
    </location>
</feature>
<feature type="active site" evidence="5">
    <location>
        <position position="234"/>
    </location>
</feature>
<dbReference type="InterPro" id="IPR033686">
    <property type="entry name" value="XerA"/>
</dbReference>
<feature type="active site" evidence="5">
    <location>
        <position position="172"/>
    </location>
</feature>
<dbReference type="GO" id="GO:0005737">
    <property type="term" value="C:cytoplasm"/>
    <property type="evidence" value="ECO:0007669"/>
    <property type="project" value="UniProtKB-SubCell"/>
</dbReference>
<dbReference type="PROSITE" id="PS51898">
    <property type="entry name" value="TYR_RECOMBINASE"/>
    <property type="match status" value="1"/>
</dbReference>
<feature type="active site" evidence="5">
    <location>
        <position position="231"/>
    </location>
</feature>
<feature type="active site" evidence="5">
    <location>
        <position position="257"/>
    </location>
</feature>
<name>F4G125_METCR</name>
<dbReference type="RefSeq" id="WP_013737213.1">
    <property type="nucleotide sequence ID" value="NC_015435.1"/>
</dbReference>
<keyword evidence="3 5" id="KW-0238">DNA-binding</keyword>
<dbReference type="AlphaFoldDB" id="F4G125"/>
<dbReference type="HAMAP" id="MF_02055">
    <property type="entry name" value="Recomb_XerA"/>
    <property type="match status" value="1"/>
</dbReference>
<dbReference type="Pfam" id="PF00589">
    <property type="entry name" value="Phage_integrase"/>
    <property type="match status" value="1"/>
</dbReference>
<feature type="active site" evidence="5">
    <location>
        <position position="147"/>
    </location>
</feature>
<evidence type="ECO:0000259" key="7">
    <source>
        <dbReference type="PROSITE" id="PS51900"/>
    </source>
</evidence>
<protein>
    <recommendedName>
        <fullName evidence="5">Tyrosine recombinase XerA</fullName>
    </recommendedName>
</protein>
<organism evidence="8 9">
    <name type="scientific">Metallosphaera cuprina (strain Ar-4)</name>
    <dbReference type="NCBI Taxonomy" id="1006006"/>
    <lineage>
        <taxon>Archaea</taxon>
        <taxon>Thermoproteota</taxon>
        <taxon>Thermoprotei</taxon>
        <taxon>Sulfolobales</taxon>
        <taxon>Sulfolobaceae</taxon>
        <taxon>Metallosphaera</taxon>
    </lineage>
</organism>
<comment type="subcellular location">
    <subcellularLocation>
        <location evidence="5">Cytoplasm</location>
    </subcellularLocation>
</comment>
<evidence type="ECO:0000256" key="5">
    <source>
        <dbReference type="HAMAP-Rule" id="MF_02055"/>
    </source>
</evidence>
<dbReference type="CDD" id="cd00397">
    <property type="entry name" value="DNA_BRE_C"/>
    <property type="match status" value="1"/>
</dbReference>
<evidence type="ECO:0000313" key="8">
    <source>
        <dbReference type="EMBL" id="AEB94715.1"/>
    </source>
</evidence>
<dbReference type="SUPFAM" id="SSF56349">
    <property type="entry name" value="DNA breaking-rejoining enzymes"/>
    <property type="match status" value="1"/>
</dbReference>
<dbReference type="HOGENOM" id="CLU_027562_9_2_2"/>
<comment type="function">
    <text evidence="5">Site-specific tyrosine recombinase, which acts by catalyzing the cutting and rejoining of the recombining DNA molecules.</text>
</comment>
<dbReference type="InterPro" id="IPR050090">
    <property type="entry name" value="Tyrosine_recombinase_XerCD"/>
</dbReference>
<reference evidence="8 9" key="1">
    <citation type="journal article" date="2011" name="J. Bacteriol.">
        <title>Complete genome sequence of Metallosphaera cuprina, a metal sulfide-oxidizing archaeon from a hot spring.</title>
        <authorList>
            <person name="Liu L.J."/>
            <person name="You X.Y."/>
            <person name="Zheng H."/>
            <person name="Wang S."/>
            <person name="Jiang C.Y."/>
            <person name="Liu S.J."/>
        </authorList>
    </citation>
    <scope>NUCLEOTIDE SEQUENCE [LARGE SCALE GENOMIC DNA]</scope>
    <source>
        <strain evidence="8 9">Ar-4</strain>
    </source>
</reference>
<dbReference type="GO" id="GO:0009037">
    <property type="term" value="F:tyrosine-based site-specific recombinase activity"/>
    <property type="evidence" value="ECO:0007669"/>
    <property type="project" value="UniProtKB-UniRule"/>
</dbReference>
<dbReference type="GeneID" id="10492801"/>
<dbReference type="Proteomes" id="UP000007812">
    <property type="component" value="Chromosome"/>
</dbReference>
<accession>F4G125</accession>